<proteinExistence type="predicted"/>
<evidence type="ECO:0000313" key="1">
    <source>
        <dbReference type="EMBL" id="OHA07792.1"/>
    </source>
</evidence>
<accession>A0A1G2LAD1</accession>
<evidence type="ECO:0000313" key="2">
    <source>
        <dbReference type="Proteomes" id="UP000177982"/>
    </source>
</evidence>
<comment type="caution">
    <text evidence="1">The sequence shown here is derived from an EMBL/GenBank/DDBJ whole genome shotgun (WGS) entry which is preliminary data.</text>
</comment>
<dbReference type="Proteomes" id="UP000177982">
    <property type="component" value="Unassembled WGS sequence"/>
</dbReference>
<sequence length="124" mass="14445">MDRALQKKKNVAKSYEGFLGIESWPCEEWTPMLMCAKRTPTENVYGADAYRGCIDVSCIKEVFIFERSEKNPNLKRAVMQAKRWNIHLVLSNKFEIYPGMVYIDANADDQEIIRYLTISNKTQK</sequence>
<dbReference type="EMBL" id="MHQO01000003">
    <property type="protein sequence ID" value="OHA07792.1"/>
    <property type="molecule type" value="Genomic_DNA"/>
</dbReference>
<dbReference type="AlphaFoldDB" id="A0A1G2LAD1"/>
<protein>
    <submittedName>
        <fullName evidence="1">Uncharacterized protein</fullName>
    </submittedName>
</protein>
<gene>
    <name evidence="1" type="ORF">A2934_02875</name>
</gene>
<name>A0A1G2LAD1_9BACT</name>
<organism evidence="1 2">
    <name type="scientific">Candidatus Sungbacteria bacterium RIFCSPLOWO2_01_FULL_47_10</name>
    <dbReference type="NCBI Taxonomy" id="1802276"/>
    <lineage>
        <taxon>Bacteria</taxon>
        <taxon>Candidatus Sungiibacteriota</taxon>
    </lineage>
</organism>
<reference evidence="1 2" key="1">
    <citation type="journal article" date="2016" name="Nat. Commun.">
        <title>Thousands of microbial genomes shed light on interconnected biogeochemical processes in an aquifer system.</title>
        <authorList>
            <person name="Anantharaman K."/>
            <person name="Brown C.T."/>
            <person name="Hug L.A."/>
            <person name="Sharon I."/>
            <person name="Castelle C.J."/>
            <person name="Probst A.J."/>
            <person name="Thomas B.C."/>
            <person name="Singh A."/>
            <person name="Wilkins M.J."/>
            <person name="Karaoz U."/>
            <person name="Brodie E.L."/>
            <person name="Williams K.H."/>
            <person name="Hubbard S.S."/>
            <person name="Banfield J.F."/>
        </authorList>
    </citation>
    <scope>NUCLEOTIDE SEQUENCE [LARGE SCALE GENOMIC DNA]</scope>
</reference>